<keyword evidence="2" id="KW-1185">Reference proteome</keyword>
<comment type="caution">
    <text evidence="1">The sequence shown here is derived from an EMBL/GenBank/DDBJ whole genome shotgun (WGS) entry which is preliminary data.</text>
</comment>
<protein>
    <submittedName>
        <fullName evidence="1">Uncharacterized protein</fullName>
    </submittedName>
</protein>
<dbReference type="Proteomes" id="UP000824533">
    <property type="component" value="Linkage Group LG29"/>
</dbReference>
<evidence type="ECO:0000313" key="1">
    <source>
        <dbReference type="EMBL" id="KAJ0170077.1"/>
    </source>
</evidence>
<name>A0ACC1CF55_9NEOP</name>
<organism evidence="1 2">
    <name type="scientific">Dendrolimus kikuchii</name>
    <dbReference type="NCBI Taxonomy" id="765133"/>
    <lineage>
        <taxon>Eukaryota</taxon>
        <taxon>Metazoa</taxon>
        <taxon>Ecdysozoa</taxon>
        <taxon>Arthropoda</taxon>
        <taxon>Hexapoda</taxon>
        <taxon>Insecta</taxon>
        <taxon>Pterygota</taxon>
        <taxon>Neoptera</taxon>
        <taxon>Endopterygota</taxon>
        <taxon>Lepidoptera</taxon>
        <taxon>Glossata</taxon>
        <taxon>Ditrysia</taxon>
        <taxon>Bombycoidea</taxon>
        <taxon>Lasiocampidae</taxon>
        <taxon>Dendrolimus</taxon>
    </lineage>
</organism>
<sequence length="409" mass="45857">MYYLIFILLFIDKLVSISGTKEVLNLPAGAECAYGKYNGTCTEYYACFAIYGDYRDKDYAAMPNCNLDGDSPVVCCPDCEVVDNIRTAEYFDDIGIRYKKGTMAHDKCIEYLSALYKHKTGPRDPVNHSNWKEKVKCVSDIAKIPRPTLAGGRNAKRDDHPHMALLGYGADLESVEWSCGGSVISEKFVLTAAHCVSESRFGNVTYVAVGILKRSDPSEVWQHHKVKRIIPYPEYNSSFVYHDIALLEIEGEFNFSKTVQPACLDTDDMISTREVEAIGWGELGHRKGLADTLQVVNLEEFSTEECVDQYPRGERNRLINGFDDVIQMCYGSHNDSKDTCKGDSGGPLQRLINKHHQYEVIGVTSSGSKCGIKGGAGLYTRVEPYIKWIEDIVWPLVIDPDALKFFDNL</sequence>
<gene>
    <name evidence="1" type="ORF">K1T71_014683</name>
</gene>
<reference evidence="1 2" key="1">
    <citation type="journal article" date="2021" name="Front. Genet.">
        <title>Chromosome-Level Genome Assembly Reveals Significant Gene Expansion in the Toll and IMD Signaling Pathways of Dendrolimus kikuchii.</title>
        <authorList>
            <person name="Zhou J."/>
            <person name="Wu P."/>
            <person name="Xiong Z."/>
            <person name="Liu N."/>
            <person name="Zhao N."/>
            <person name="Ji M."/>
            <person name="Qiu Y."/>
            <person name="Yang B."/>
        </authorList>
    </citation>
    <scope>NUCLEOTIDE SEQUENCE [LARGE SCALE GENOMIC DNA]</scope>
    <source>
        <strain evidence="1">Ann1</strain>
    </source>
</reference>
<dbReference type="EMBL" id="CM034415">
    <property type="protein sequence ID" value="KAJ0170077.1"/>
    <property type="molecule type" value="Genomic_DNA"/>
</dbReference>
<evidence type="ECO:0000313" key="2">
    <source>
        <dbReference type="Proteomes" id="UP000824533"/>
    </source>
</evidence>
<accession>A0ACC1CF55</accession>
<proteinExistence type="predicted"/>